<dbReference type="GO" id="GO:0016020">
    <property type="term" value="C:membrane"/>
    <property type="evidence" value="ECO:0007669"/>
    <property type="project" value="UniProtKB-SubCell"/>
</dbReference>
<dbReference type="AlphaFoldDB" id="A0A0G4ITA4"/>
<dbReference type="STRING" id="37360.A0A0G4ITA4"/>
<feature type="transmembrane region" description="Helical" evidence="5">
    <location>
        <begin position="62"/>
        <end position="79"/>
    </location>
</feature>
<keyword evidence="2 5" id="KW-0812">Transmembrane</keyword>
<comment type="subcellular location">
    <subcellularLocation>
        <location evidence="1">Membrane</location>
        <topology evidence="1">Multi-pass membrane protein</topology>
    </subcellularLocation>
</comment>
<dbReference type="InterPro" id="IPR023299">
    <property type="entry name" value="ATPase_P-typ_cyto_dom_N"/>
</dbReference>
<dbReference type="SUPFAM" id="SSF56784">
    <property type="entry name" value="HAD-like"/>
    <property type="match status" value="1"/>
</dbReference>
<feature type="transmembrane region" description="Helical" evidence="5">
    <location>
        <begin position="603"/>
        <end position="622"/>
    </location>
</feature>
<dbReference type="InterPro" id="IPR023298">
    <property type="entry name" value="ATPase_P-typ_TM_dom_sf"/>
</dbReference>
<evidence type="ECO:0000256" key="3">
    <source>
        <dbReference type="ARBA" id="ARBA00022989"/>
    </source>
</evidence>
<dbReference type="EMBL" id="CDSF01000085">
    <property type="protein sequence ID" value="CEO98578.1"/>
    <property type="molecule type" value="Genomic_DNA"/>
</dbReference>
<dbReference type="OrthoDB" id="3220577at2759"/>
<dbReference type="PRINTS" id="PR00120">
    <property type="entry name" value="HATPASE"/>
</dbReference>
<feature type="transmembrane region" description="Helical" evidence="5">
    <location>
        <begin position="569"/>
        <end position="591"/>
    </location>
</feature>
<sequence>MDPGGREAVDAQRAADGYNETVQAEANPVGLFLRKFTGLTAYMLEVTIVVACLPWVRKYTVAYIIGVLLVTNAVLGDLVRGDVVRVRLGDVVPADLVIVQGQLSADQSALTGESQPMAKAANDEVLSGSTVVRGEATCQVVRVGAGTVFGRTVSLVQTSAPKTHTDHVIGLVTRALLAMVVVCVAVAFVVTAARGDDTVAVIPLMLLLLTSGIPIALPAMFTVTMALGSVELARRGVLVTRLNATEDAASMTVLCSDKTGTITENRLTIVDVHAPDGDDDAVLTTGYLASSAANHDPIDSAFCDQAERRGLVQRALARYRQTDFTPFDPSTRRTEGHVVDADTGAAFSAVKGAVASVVPLCQDADAVAASISAVTAAAVSIGDRVISLDAYRRRKGGGGGGGDLEIVGVDWSSVDGFGDVYPEDKHGVIRALQQAGHVVGMTGDGVNDAPALKLAEVGIAMSNATDIAKGAASAVLTHEGLAGALALVEVGRETHQRIVTWMLNKIIKTCQQVVYVVLAYLVTPEHYVVIDAVDIVVLLFLVDFVTIAISTDRVTGSPRPTTFDVGRLALASTILGMVCVGESIGLLYIGAGPLDLAGDTGQLHTFNFVLLYFFGFFTLFSVRNRACSYGPNATRPGWVLLGVSLTVAALVLIIATLGIIIPSLPLWKSAVVVAYSFACAFLVNDLVKVATLRWLKL</sequence>
<dbReference type="InterPro" id="IPR008250">
    <property type="entry name" value="ATPase_P-typ_transduc_dom_A_sf"/>
</dbReference>
<gene>
    <name evidence="7" type="ORF">PBRA_006692</name>
</gene>
<dbReference type="GO" id="GO:0005524">
    <property type="term" value="F:ATP binding"/>
    <property type="evidence" value="ECO:0007669"/>
    <property type="project" value="InterPro"/>
</dbReference>
<dbReference type="InterPro" id="IPR001757">
    <property type="entry name" value="P_typ_ATPase"/>
</dbReference>
<protein>
    <recommendedName>
        <fullName evidence="6">P-type ATPase A domain-containing protein</fullName>
    </recommendedName>
</protein>
<evidence type="ECO:0000259" key="6">
    <source>
        <dbReference type="Pfam" id="PF00122"/>
    </source>
</evidence>
<dbReference type="PRINTS" id="PR00119">
    <property type="entry name" value="CATATPASE"/>
</dbReference>
<dbReference type="NCBIfam" id="TIGR01494">
    <property type="entry name" value="ATPase_P-type"/>
    <property type="match status" value="2"/>
</dbReference>
<feature type="transmembrane region" description="Helical" evidence="5">
    <location>
        <begin position="171"/>
        <end position="193"/>
    </location>
</feature>
<evidence type="ECO:0000256" key="4">
    <source>
        <dbReference type="ARBA" id="ARBA00023136"/>
    </source>
</evidence>
<evidence type="ECO:0000256" key="2">
    <source>
        <dbReference type="ARBA" id="ARBA00022692"/>
    </source>
</evidence>
<accession>A0A0G4ITA4</accession>
<dbReference type="InterPro" id="IPR023214">
    <property type="entry name" value="HAD_sf"/>
</dbReference>
<feature type="transmembrane region" description="Helical" evidence="5">
    <location>
        <begin position="199"/>
        <end position="227"/>
    </location>
</feature>
<evidence type="ECO:0000256" key="5">
    <source>
        <dbReference type="SAM" id="Phobius"/>
    </source>
</evidence>
<dbReference type="InterPro" id="IPR059000">
    <property type="entry name" value="ATPase_P-type_domA"/>
</dbReference>
<dbReference type="SUPFAM" id="SSF81665">
    <property type="entry name" value="Calcium ATPase, transmembrane domain M"/>
    <property type="match status" value="1"/>
</dbReference>
<dbReference type="Gene3D" id="1.20.1110.10">
    <property type="entry name" value="Calcium-transporting ATPase, transmembrane domain"/>
    <property type="match status" value="2"/>
</dbReference>
<dbReference type="Gene3D" id="2.70.150.10">
    <property type="entry name" value="Calcium-transporting ATPase, cytoplasmic transduction domain A"/>
    <property type="match status" value="1"/>
</dbReference>
<feature type="domain" description="P-type ATPase A" evidence="6">
    <location>
        <begin position="76"/>
        <end position="157"/>
    </location>
</feature>
<dbReference type="PANTHER" id="PTHR42861">
    <property type="entry name" value="CALCIUM-TRANSPORTING ATPASE"/>
    <property type="match status" value="1"/>
</dbReference>
<evidence type="ECO:0000256" key="1">
    <source>
        <dbReference type="ARBA" id="ARBA00004141"/>
    </source>
</evidence>
<name>A0A0G4ITA4_PLABS</name>
<dbReference type="GO" id="GO:0016887">
    <property type="term" value="F:ATP hydrolysis activity"/>
    <property type="evidence" value="ECO:0007669"/>
    <property type="project" value="InterPro"/>
</dbReference>
<dbReference type="InterPro" id="IPR036412">
    <property type="entry name" value="HAD-like_sf"/>
</dbReference>
<keyword evidence="3 5" id="KW-1133">Transmembrane helix</keyword>
<dbReference type="Gene3D" id="3.40.1110.10">
    <property type="entry name" value="Calcium-transporting ATPase, cytoplasmic domain N"/>
    <property type="match status" value="1"/>
</dbReference>
<dbReference type="Pfam" id="PF00122">
    <property type="entry name" value="E1-E2_ATPase"/>
    <property type="match status" value="1"/>
</dbReference>
<dbReference type="Proteomes" id="UP000039324">
    <property type="component" value="Unassembled WGS sequence"/>
</dbReference>
<keyword evidence="8" id="KW-1185">Reference proteome</keyword>
<feature type="transmembrane region" description="Helical" evidence="5">
    <location>
        <begin position="667"/>
        <end position="687"/>
    </location>
</feature>
<feature type="transmembrane region" description="Helical" evidence="5">
    <location>
        <begin position="528"/>
        <end position="549"/>
    </location>
</feature>
<feature type="transmembrane region" description="Helical" evidence="5">
    <location>
        <begin position="638"/>
        <end position="661"/>
    </location>
</feature>
<keyword evidence="4 5" id="KW-0472">Membrane</keyword>
<proteinExistence type="predicted"/>
<feature type="transmembrane region" description="Helical" evidence="5">
    <location>
        <begin position="36"/>
        <end position="56"/>
    </location>
</feature>
<dbReference type="InterPro" id="IPR018303">
    <property type="entry name" value="ATPase_P-typ_P_site"/>
</dbReference>
<dbReference type="SUPFAM" id="SSF81653">
    <property type="entry name" value="Calcium ATPase, transduction domain A"/>
    <property type="match status" value="1"/>
</dbReference>
<reference evidence="7 8" key="1">
    <citation type="submission" date="2015-02" db="EMBL/GenBank/DDBJ databases">
        <authorList>
            <person name="Chooi Y.-H."/>
        </authorList>
    </citation>
    <scope>NUCLEOTIDE SEQUENCE [LARGE SCALE GENOMIC DNA]</scope>
    <source>
        <strain evidence="7">E3</strain>
    </source>
</reference>
<organism evidence="7 8">
    <name type="scientific">Plasmodiophora brassicae</name>
    <name type="common">Clubroot disease agent</name>
    <dbReference type="NCBI Taxonomy" id="37360"/>
    <lineage>
        <taxon>Eukaryota</taxon>
        <taxon>Sar</taxon>
        <taxon>Rhizaria</taxon>
        <taxon>Endomyxa</taxon>
        <taxon>Phytomyxea</taxon>
        <taxon>Plasmodiophorida</taxon>
        <taxon>Plasmodiophoridae</taxon>
        <taxon>Plasmodiophora</taxon>
    </lineage>
</organism>
<dbReference type="Pfam" id="PF00702">
    <property type="entry name" value="Hydrolase"/>
    <property type="match status" value="1"/>
</dbReference>
<dbReference type="Gene3D" id="3.40.50.1000">
    <property type="entry name" value="HAD superfamily/HAD-like"/>
    <property type="match status" value="2"/>
</dbReference>
<evidence type="ECO:0000313" key="7">
    <source>
        <dbReference type="EMBL" id="CEO98578.1"/>
    </source>
</evidence>
<evidence type="ECO:0000313" key="8">
    <source>
        <dbReference type="Proteomes" id="UP000039324"/>
    </source>
</evidence>
<dbReference type="PROSITE" id="PS00154">
    <property type="entry name" value="ATPASE_E1_E2"/>
    <property type="match status" value="1"/>
</dbReference>